<feature type="transmembrane region" description="Helical" evidence="7">
    <location>
        <begin position="201"/>
        <end position="229"/>
    </location>
</feature>
<dbReference type="PANTHER" id="PTHR11506:SF35">
    <property type="entry name" value="LYSOSOME-ASSOCIATED MEMBRANE GLYCOPROTEIN 5"/>
    <property type="match status" value="1"/>
</dbReference>
<reference evidence="9" key="1">
    <citation type="submission" date="2014-05" db="EMBL/GenBank/DDBJ databases">
        <authorList>
            <person name="Chronopoulou M."/>
        </authorList>
    </citation>
    <scope>NUCLEOTIDE SEQUENCE</scope>
    <source>
        <tissue evidence="9">Whole organism</tissue>
    </source>
</reference>
<dbReference type="GO" id="GO:0031902">
    <property type="term" value="C:late endosome membrane"/>
    <property type="evidence" value="ECO:0007669"/>
    <property type="project" value="TreeGrafter"/>
</dbReference>
<proteinExistence type="predicted"/>
<dbReference type="EMBL" id="HACA01019027">
    <property type="protein sequence ID" value="CDW36388.1"/>
    <property type="molecule type" value="Transcribed_RNA"/>
</dbReference>
<evidence type="ECO:0000256" key="5">
    <source>
        <dbReference type="ARBA" id="ARBA00023136"/>
    </source>
</evidence>
<evidence type="ECO:0000256" key="4">
    <source>
        <dbReference type="ARBA" id="ARBA00022989"/>
    </source>
</evidence>
<keyword evidence="3 8" id="KW-0732">Signal</keyword>
<evidence type="ECO:0000313" key="9">
    <source>
        <dbReference type="EMBL" id="CDW36388.1"/>
    </source>
</evidence>
<name>A0A0K2UDS7_LEPSM</name>
<dbReference type="GO" id="GO:0072594">
    <property type="term" value="P:establishment of protein localization to organelle"/>
    <property type="evidence" value="ECO:0007669"/>
    <property type="project" value="TreeGrafter"/>
</dbReference>
<evidence type="ECO:0000256" key="2">
    <source>
        <dbReference type="ARBA" id="ARBA00022692"/>
    </source>
</evidence>
<protein>
    <submittedName>
        <fullName evidence="9">Uncharacterized protein</fullName>
    </submittedName>
</protein>
<keyword evidence="5 7" id="KW-0472">Membrane</keyword>
<dbReference type="GO" id="GO:0005886">
    <property type="term" value="C:plasma membrane"/>
    <property type="evidence" value="ECO:0007669"/>
    <property type="project" value="TreeGrafter"/>
</dbReference>
<comment type="subcellular location">
    <subcellularLocation>
        <location evidence="1">Cell membrane</location>
        <topology evidence="1">Single-pass type I membrane protein</topology>
    </subcellularLocation>
</comment>
<keyword evidence="2 7" id="KW-0812">Transmembrane</keyword>
<dbReference type="GO" id="GO:0005765">
    <property type="term" value="C:lysosomal membrane"/>
    <property type="evidence" value="ECO:0007669"/>
    <property type="project" value="TreeGrafter"/>
</dbReference>
<evidence type="ECO:0000256" key="8">
    <source>
        <dbReference type="SAM" id="SignalP"/>
    </source>
</evidence>
<dbReference type="InterPro" id="IPR002000">
    <property type="entry name" value="Lysosome-assoc_membr_glycop"/>
</dbReference>
<dbReference type="PANTHER" id="PTHR11506">
    <property type="entry name" value="LYSOSOME-ASSOCIATED MEMBRANE GLYCOPROTEIN"/>
    <property type="match status" value="1"/>
</dbReference>
<evidence type="ECO:0000256" key="7">
    <source>
        <dbReference type="SAM" id="Phobius"/>
    </source>
</evidence>
<evidence type="ECO:0000256" key="3">
    <source>
        <dbReference type="ARBA" id="ARBA00022729"/>
    </source>
</evidence>
<dbReference type="Gene3D" id="2.40.160.110">
    <property type="match status" value="1"/>
</dbReference>
<sequence length="235" mass="27414">MNFLILFFFVPFAFVTSNSSWPWFVTFNFTKPEPFQTIMKVEDYNENTDRTTPPACIIATMNMSLIHGSSYENIPENALISGACYRMKQILILNWKSPGKRKQTLAFTFNMKENNNITLDSIDGLLDINGVPLRVYPFKRSLNLFETPFRYCYSCYDPKDIHLMSANKNVVILRFNMVIIETFRSNPFARSFTHLVWNCRYAWMIAYVPLVIGTFLAILVICMILSFVFRKNMGF</sequence>
<dbReference type="AlphaFoldDB" id="A0A0K2UDS7"/>
<organism evidence="9">
    <name type="scientific">Lepeophtheirus salmonis</name>
    <name type="common">Salmon louse</name>
    <name type="synonym">Caligus salmonis</name>
    <dbReference type="NCBI Taxonomy" id="72036"/>
    <lineage>
        <taxon>Eukaryota</taxon>
        <taxon>Metazoa</taxon>
        <taxon>Ecdysozoa</taxon>
        <taxon>Arthropoda</taxon>
        <taxon>Crustacea</taxon>
        <taxon>Multicrustacea</taxon>
        <taxon>Hexanauplia</taxon>
        <taxon>Copepoda</taxon>
        <taxon>Siphonostomatoida</taxon>
        <taxon>Caligidae</taxon>
        <taxon>Lepeophtheirus</taxon>
    </lineage>
</organism>
<evidence type="ECO:0000256" key="6">
    <source>
        <dbReference type="ARBA" id="ARBA00023180"/>
    </source>
</evidence>
<keyword evidence="6" id="KW-0325">Glycoprotein</keyword>
<keyword evidence="4 7" id="KW-1133">Transmembrane helix</keyword>
<feature type="chain" id="PRO_5005488644" evidence="8">
    <location>
        <begin position="21"/>
        <end position="235"/>
    </location>
</feature>
<feature type="signal peptide" evidence="8">
    <location>
        <begin position="1"/>
        <end position="20"/>
    </location>
</feature>
<evidence type="ECO:0000256" key="1">
    <source>
        <dbReference type="ARBA" id="ARBA00004251"/>
    </source>
</evidence>
<accession>A0A0K2UDS7</accession>